<keyword evidence="2" id="KW-1185">Reference proteome</keyword>
<evidence type="ECO:0000313" key="2">
    <source>
        <dbReference type="Proteomes" id="UP000559256"/>
    </source>
</evidence>
<comment type="caution">
    <text evidence="1">The sequence shown here is derived from an EMBL/GenBank/DDBJ whole genome shotgun (WGS) entry which is preliminary data.</text>
</comment>
<dbReference type="EMBL" id="JAACJM010000002">
    <property type="protein sequence ID" value="KAF5374258.1"/>
    <property type="molecule type" value="Genomic_DNA"/>
</dbReference>
<name>A0A8H5LYJ7_9AGAR</name>
<dbReference type="OrthoDB" id="3063557at2759"/>
<sequence length="342" mass="39232">MNARDIPDDSYSLYLDLSDKMKSAWLAQATWTFDELGVDTSRYDDFHFTDRICYRFSWESDTFDNHKDTFFLPQQKIFLFLPPFKQIQEGQRLLFPTTLQPPYWSFDSSGSTQISLKTGKLLGLPEFEIETVIRHCAFQPPLSWAVFDYQRNCGHDPSTKTYSLEHGMPTFEFIWNKSRFEVEDIPSNSDSGESSDSDSMHDGITPITSASLEFHTTDCADREVAKAAMAYMNTLGWRLDVQEADEARKTLILAASDSESNSGSESEGIISLSHPNWDRDSICHLAECYDVRRAARRCDYKELSMQVQVNGKWMWDLDSQGINKGRRHSLPSSWAPDCSEYS</sequence>
<gene>
    <name evidence="1" type="ORF">D9758_004701</name>
</gene>
<protein>
    <submittedName>
        <fullName evidence="1">Uncharacterized protein</fullName>
    </submittedName>
</protein>
<accession>A0A8H5LYJ7</accession>
<evidence type="ECO:0000313" key="1">
    <source>
        <dbReference type="EMBL" id="KAF5374258.1"/>
    </source>
</evidence>
<proteinExistence type="predicted"/>
<dbReference type="Proteomes" id="UP000559256">
    <property type="component" value="Unassembled WGS sequence"/>
</dbReference>
<dbReference type="AlphaFoldDB" id="A0A8H5LYJ7"/>
<organism evidence="1 2">
    <name type="scientific">Tetrapyrgos nigripes</name>
    <dbReference type="NCBI Taxonomy" id="182062"/>
    <lineage>
        <taxon>Eukaryota</taxon>
        <taxon>Fungi</taxon>
        <taxon>Dikarya</taxon>
        <taxon>Basidiomycota</taxon>
        <taxon>Agaricomycotina</taxon>
        <taxon>Agaricomycetes</taxon>
        <taxon>Agaricomycetidae</taxon>
        <taxon>Agaricales</taxon>
        <taxon>Marasmiineae</taxon>
        <taxon>Marasmiaceae</taxon>
        <taxon>Tetrapyrgos</taxon>
    </lineage>
</organism>
<reference evidence="1 2" key="1">
    <citation type="journal article" date="2020" name="ISME J.">
        <title>Uncovering the hidden diversity of litter-decomposition mechanisms in mushroom-forming fungi.</title>
        <authorList>
            <person name="Floudas D."/>
            <person name="Bentzer J."/>
            <person name="Ahren D."/>
            <person name="Johansson T."/>
            <person name="Persson P."/>
            <person name="Tunlid A."/>
        </authorList>
    </citation>
    <scope>NUCLEOTIDE SEQUENCE [LARGE SCALE GENOMIC DNA]</scope>
    <source>
        <strain evidence="1 2">CBS 291.85</strain>
    </source>
</reference>